<dbReference type="Pfam" id="PF10604">
    <property type="entry name" value="Polyketide_cyc2"/>
    <property type="match status" value="1"/>
</dbReference>
<organism evidence="1 2">
    <name type="scientific">Kitasatospora terrestris</name>
    <dbReference type="NCBI Taxonomy" id="258051"/>
    <lineage>
        <taxon>Bacteria</taxon>
        <taxon>Bacillati</taxon>
        <taxon>Actinomycetota</taxon>
        <taxon>Actinomycetes</taxon>
        <taxon>Kitasatosporales</taxon>
        <taxon>Streptomycetaceae</taxon>
        <taxon>Kitasatospora</taxon>
    </lineage>
</organism>
<accession>A0ABP9EF76</accession>
<dbReference type="Gene3D" id="3.30.530.20">
    <property type="match status" value="1"/>
</dbReference>
<keyword evidence="2" id="KW-1185">Reference proteome</keyword>
<protein>
    <recommendedName>
        <fullName evidence="3">Polyketide cyclase</fullName>
    </recommendedName>
</protein>
<dbReference type="Proteomes" id="UP001501752">
    <property type="component" value="Unassembled WGS sequence"/>
</dbReference>
<dbReference type="InterPro" id="IPR019587">
    <property type="entry name" value="Polyketide_cyclase/dehydratase"/>
</dbReference>
<name>A0ABP9EF76_9ACTN</name>
<dbReference type="EMBL" id="BAABIS010000001">
    <property type="protein sequence ID" value="GAA4875126.1"/>
    <property type="molecule type" value="Genomic_DNA"/>
</dbReference>
<dbReference type="InterPro" id="IPR023393">
    <property type="entry name" value="START-like_dom_sf"/>
</dbReference>
<evidence type="ECO:0000313" key="2">
    <source>
        <dbReference type="Proteomes" id="UP001501752"/>
    </source>
</evidence>
<evidence type="ECO:0008006" key="3">
    <source>
        <dbReference type="Google" id="ProtNLM"/>
    </source>
</evidence>
<proteinExistence type="predicted"/>
<sequence length="150" mass="16508">MHPDWPVADFDPVRRLRVLAATVPGASIHEAVLAAPFERVWEVATDLEGALPRWLPDIRTVRANADATEALIVGHSRLRARFDVRLEPGWCLMQSRFVLGGMAARPDGEGTRFAFLGTLRLPAAGLLAPALRPLGGRALRRFEALVGERR</sequence>
<dbReference type="SUPFAM" id="SSF55961">
    <property type="entry name" value="Bet v1-like"/>
    <property type="match status" value="1"/>
</dbReference>
<comment type="caution">
    <text evidence="1">The sequence shown here is derived from an EMBL/GenBank/DDBJ whole genome shotgun (WGS) entry which is preliminary data.</text>
</comment>
<gene>
    <name evidence="1" type="ORF">GCM10023235_62970</name>
</gene>
<reference evidence="2" key="1">
    <citation type="journal article" date="2019" name="Int. J. Syst. Evol. Microbiol.">
        <title>The Global Catalogue of Microorganisms (GCM) 10K type strain sequencing project: providing services to taxonomists for standard genome sequencing and annotation.</title>
        <authorList>
            <consortium name="The Broad Institute Genomics Platform"/>
            <consortium name="The Broad Institute Genome Sequencing Center for Infectious Disease"/>
            <person name="Wu L."/>
            <person name="Ma J."/>
        </authorList>
    </citation>
    <scope>NUCLEOTIDE SEQUENCE [LARGE SCALE GENOMIC DNA]</scope>
    <source>
        <strain evidence="2">JCM 13006</strain>
    </source>
</reference>
<evidence type="ECO:0000313" key="1">
    <source>
        <dbReference type="EMBL" id="GAA4875126.1"/>
    </source>
</evidence>